<dbReference type="Proteomes" id="UP000064412">
    <property type="component" value="Unassembled WGS sequence"/>
</dbReference>
<organism evidence="1 2">
    <name type="scientific">Elizabethkingia miricola</name>
    <name type="common">Chryseobacterium miricola</name>
    <dbReference type="NCBI Taxonomy" id="172045"/>
    <lineage>
        <taxon>Bacteria</taxon>
        <taxon>Pseudomonadati</taxon>
        <taxon>Bacteroidota</taxon>
        <taxon>Flavobacteriia</taxon>
        <taxon>Flavobacteriales</taxon>
        <taxon>Weeksellaceae</taxon>
        <taxon>Elizabethkingia</taxon>
    </lineage>
</organism>
<proteinExistence type="predicted"/>
<dbReference type="Gene3D" id="3.10.450.360">
    <property type="match status" value="1"/>
</dbReference>
<evidence type="ECO:0000313" key="1">
    <source>
        <dbReference type="EMBL" id="KUY20476.1"/>
    </source>
</evidence>
<protein>
    <recommendedName>
        <fullName evidence="3">Beta-lactamase-inhibitor-like PepSY-like domain-containing protein</fullName>
    </recommendedName>
</protein>
<comment type="caution">
    <text evidence="1">The sequence shown here is derived from an EMBL/GenBank/DDBJ whole genome shotgun (WGS) entry which is preliminary data.</text>
</comment>
<sequence length="180" mass="20176">MICIFLVLISINFYLSKKIQDLFRMSTEFYNINLKKCKMKMTILALVFATGFSTVALAQEKKENIKVPSVVEQAFQKQHPNIKAKWEKEDGKYEAGFKQNGKKMSVLYTAAGTLEESEVEIAADQLPASVPQYITQHKLGPIKEAAKITKANGTVLYEAEVKSGDALFDVKGNFVTLKKD</sequence>
<dbReference type="AlphaFoldDB" id="A0ABD4DPC4"/>
<dbReference type="SUPFAM" id="SSF160574">
    <property type="entry name" value="BT0923-like"/>
    <property type="match status" value="1"/>
</dbReference>
<evidence type="ECO:0008006" key="3">
    <source>
        <dbReference type="Google" id="ProtNLM"/>
    </source>
</evidence>
<dbReference type="EMBL" id="LNOI01000001">
    <property type="protein sequence ID" value="KUY20476.1"/>
    <property type="molecule type" value="Genomic_DNA"/>
</dbReference>
<gene>
    <name evidence="1" type="ORF">ATB95_06075</name>
</gene>
<reference evidence="1 2" key="1">
    <citation type="submission" date="2015-11" db="EMBL/GenBank/DDBJ databases">
        <authorList>
            <person name="Nicholson A.C."/>
            <person name="Humrighouse B.W."/>
            <person name="Graziano J."/>
            <person name="Lasker B."/>
            <person name="Whitney A.M."/>
            <person name="Mcquiston J.R."/>
        </authorList>
    </citation>
    <scope>NUCLEOTIDE SEQUENCE [LARGE SCALE GENOMIC DNA]</scope>
    <source>
        <strain evidence="1 2">G4071</strain>
    </source>
</reference>
<accession>A0ABD4DPC4</accession>
<evidence type="ECO:0000313" key="2">
    <source>
        <dbReference type="Proteomes" id="UP000064412"/>
    </source>
</evidence>
<name>A0ABD4DPC4_ELIMR</name>